<gene>
    <name evidence="1" type="ORF">SLAVMIC_00551</name>
</gene>
<reference evidence="1" key="1">
    <citation type="submission" date="2021-06" db="EMBL/GenBank/DDBJ databases">
        <authorList>
            <person name="Gannon L."/>
            <person name="Redgwell R T."/>
            <person name="Michniewski S."/>
            <person name="Harrison D C."/>
            <person name="Millard A."/>
        </authorList>
    </citation>
    <scope>NUCLEOTIDE SEQUENCE</scope>
</reference>
<proteinExistence type="predicted"/>
<name>A0A8D9CEE1_9VIRU</name>
<protein>
    <submittedName>
        <fullName evidence="1">Uncharacterized protein</fullName>
    </submittedName>
</protein>
<organism evidence="1">
    <name type="scientific">uncultured marine phage</name>
    <dbReference type="NCBI Taxonomy" id="707152"/>
    <lineage>
        <taxon>Viruses</taxon>
        <taxon>environmental samples</taxon>
    </lineage>
</organism>
<sequence>MVDNQEIKLESQIAEYFIKDNGVTTHFRYEDTEDGKVELSVYTFNKHTQTNFLFHKLVASSVVTVLSKMLKYIAEVMPTENNYIVFWNTKEDPETINESYFFGTDIEKVVAKFYEGKADKEGIEVTNVKKNSIG</sequence>
<evidence type="ECO:0000313" key="1">
    <source>
        <dbReference type="EMBL" id="CAG7580773.1"/>
    </source>
</evidence>
<dbReference type="EMBL" id="OU342829">
    <property type="protein sequence ID" value="CAG7580773.1"/>
    <property type="molecule type" value="Genomic_DNA"/>
</dbReference>
<accession>A0A8D9CEE1</accession>